<feature type="domain" description="CHK kinase-like" evidence="1">
    <location>
        <begin position="122"/>
        <end position="314"/>
    </location>
</feature>
<dbReference type="InParanoid" id="A0A067QVW0"/>
<dbReference type="STRING" id="136037.A0A067QVW0"/>
<evidence type="ECO:0000313" key="3">
    <source>
        <dbReference type="Proteomes" id="UP000027135"/>
    </source>
</evidence>
<dbReference type="AlphaFoldDB" id="A0A067QVW0"/>
<organism evidence="2 3">
    <name type="scientific">Zootermopsis nevadensis</name>
    <name type="common">Dampwood termite</name>
    <dbReference type="NCBI Taxonomy" id="136037"/>
    <lineage>
        <taxon>Eukaryota</taxon>
        <taxon>Metazoa</taxon>
        <taxon>Ecdysozoa</taxon>
        <taxon>Arthropoda</taxon>
        <taxon>Hexapoda</taxon>
        <taxon>Insecta</taxon>
        <taxon>Pterygota</taxon>
        <taxon>Neoptera</taxon>
        <taxon>Polyneoptera</taxon>
        <taxon>Dictyoptera</taxon>
        <taxon>Blattodea</taxon>
        <taxon>Blattoidea</taxon>
        <taxon>Termitoidae</taxon>
        <taxon>Termopsidae</taxon>
        <taxon>Zootermopsis</taxon>
    </lineage>
</organism>
<dbReference type="PANTHER" id="PTHR11012:SF56">
    <property type="entry name" value="CHK KINASE-LIKE DOMAIN-CONTAINING PROTEIN-RELATED"/>
    <property type="match status" value="1"/>
</dbReference>
<accession>A0A067QVW0</accession>
<dbReference type="InterPro" id="IPR004119">
    <property type="entry name" value="EcKL"/>
</dbReference>
<dbReference type="Proteomes" id="UP000027135">
    <property type="component" value="Unassembled WGS sequence"/>
</dbReference>
<evidence type="ECO:0000313" key="2">
    <source>
        <dbReference type="EMBL" id="KDR14380.1"/>
    </source>
</evidence>
<keyword evidence="3" id="KW-1185">Reference proteome</keyword>
<reference evidence="2 3" key="1">
    <citation type="journal article" date="2014" name="Nat. Commun.">
        <title>Molecular traces of alternative social organization in a termite genome.</title>
        <authorList>
            <person name="Terrapon N."/>
            <person name="Li C."/>
            <person name="Robertson H.M."/>
            <person name="Ji L."/>
            <person name="Meng X."/>
            <person name="Booth W."/>
            <person name="Chen Z."/>
            <person name="Childers C.P."/>
            <person name="Glastad K.M."/>
            <person name="Gokhale K."/>
            <person name="Gowin J."/>
            <person name="Gronenberg W."/>
            <person name="Hermansen R.A."/>
            <person name="Hu H."/>
            <person name="Hunt B.G."/>
            <person name="Huylmans A.K."/>
            <person name="Khalil S.M."/>
            <person name="Mitchell R.D."/>
            <person name="Munoz-Torres M.C."/>
            <person name="Mustard J.A."/>
            <person name="Pan H."/>
            <person name="Reese J.T."/>
            <person name="Scharf M.E."/>
            <person name="Sun F."/>
            <person name="Vogel H."/>
            <person name="Xiao J."/>
            <person name="Yang W."/>
            <person name="Yang Z."/>
            <person name="Yang Z."/>
            <person name="Zhou J."/>
            <person name="Zhu J."/>
            <person name="Brent C.S."/>
            <person name="Elsik C.G."/>
            <person name="Goodisman M.A."/>
            <person name="Liberles D.A."/>
            <person name="Roe R.M."/>
            <person name="Vargo E.L."/>
            <person name="Vilcinskas A."/>
            <person name="Wang J."/>
            <person name="Bornberg-Bauer E."/>
            <person name="Korb J."/>
            <person name="Zhang G."/>
            <person name="Liebig J."/>
        </authorList>
    </citation>
    <scope>NUCLEOTIDE SEQUENCE [LARGE SCALE GENOMIC DNA]</scope>
    <source>
        <tissue evidence="2">Whole organism</tissue>
    </source>
</reference>
<feature type="non-terminal residue" evidence="2">
    <location>
        <position position="315"/>
    </location>
</feature>
<dbReference type="SMART" id="SM00587">
    <property type="entry name" value="CHK"/>
    <property type="match status" value="1"/>
</dbReference>
<dbReference type="eggNOG" id="ENOG502RZD1">
    <property type="taxonomic scope" value="Eukaryota"/>
</dbReference>
<dbReference type="Gene3D" id="3.90.1200.10">
    <property type="match status" value="1"/>
</dbReference>
<dbReference type="SUPFAM" id="SSF56112">
    <property type="entry name" value="Protein kinase-like (PK-like)"/>
    <property type="match status" value="1"/>
</dbReference>
<sequence length="315" mass="35644">MSTLEPPVWLNKAFLESSLRAGYDDTLSIGNYDIKTATAKGDNYTSTMYRVTVETTGNKTFSVLIKYLLEAGKSGDMLRQSTAHLREATMLSVMLPKMTALLQDAMPGKFFPRSRNDKEGLLIMEDLSPLGFKMAKRQKGLDLSHCLLVMRKLGRFHATSVLIHQQDPDSMANFQTNLFIEHNNGNFSKLFAGLLRNAADEVETWPESSQYAGKIRAYAEDIVGCLRRVTARDDSAFNVLNHGDLWVNNMLFRYSKTGQPESMLFVDYQLCNYASPALDLQYFMNTSPTDDVRMRHTDTLLQVGQQQLTKNYSQL</sequence>
<dbReference type="InterPro" id="IPR011009">
    <property type="entry name" value="Kinase-like_dom_sf"/>
</dbReference>
<dbReference type="OMA" id="TKCFFTH"/>
<gene>
    <name evidence="2" type="ORF">L798_10414</name>
</gene>
<dbReference type="Pfam" id="PF02958">
    <property type="entry name" value="EcKL"/>
    <property type="match status" value="1"/>
</dbReference>
<name>A0A067QVW0_ZOONE</name>
<dbReference type="InterPro" id="IPR015897">
    <property type="entry name" value="CHK_kinase-like"/>
</dbReference>
<evidence type="ECO:0000259" key="1">
    <source>
        <dbReference type="SMART" id="SM00587"/>
    </source>
</evidence>
<dbReference type="PANTHER" id="PTHR11012">
    <property type="entry name" value="PROTEIN KINASE-LIKE DOMAIN-CONTAINING"/>
    <property type="match status" value="1"/>
</dbReference>
<proteinExistence type="predicted"/>
<protein>
    <recommendedName>
        <fullName evidence="1">CHK kinase-like domain-containing protein</fullName>
    </recommendedName>
</protein>
<dbReference type="EMBL" id="KK852886">
    <property type="protein sequence ID" value="KDR14380.1"/>
    <property type="molecule type" value="Genomic_DNA"/>
</dbReference>